<name>A0A399D238_9BACT</name>
<keyword evidence="2" id="KW-0479">Metal-binding</keyword>
<keyword evidence="4" id="KW-1185">Reference proteome</keyword>
<protein>
    <submittedName>
        <fullName evidence="3">L-alanine-DL-glutamate epimerase</fullName>
    </submittedName>
</protein>
<evidence type="ECO:0000256" key="1">
    <source>
        <dbReference type="ARBA" id="ARBA00008031"/>
    </source>
</evidence>
<dbReference type="EMBL" id="QWET01000004">
    <property type="protein sequence ID" value="RIH65954.1"/>
    <property type="molecule type" value="Genomic_DNA"/>
</dbReference>
<gene>
    <name evidence="3" type="ORF">D1164_06725</name>
</gene>
<dbReference type="PANTHER" id="PTHR48080:SF3">
    <property type="entry name" value="ENOLASE SUPERFAMILY MEMBER DDB_G0284701"/>
    <property type="match status" value="1"/>
</dbReference>
<evidence type="ECO:0000313" key="3">
    <source>
        <dbReference type="EMBL" id="RIH65954.1"/>
    </source>
</evidence>
<reference evidence="3 4" key="1">
    <citation type="journal article" date="2015" name="Int. J. Syst. Evol. Microbiol.">
        <title>Mariniphaga sediminis sp. nov., isolated from coastal sediment.</title>
        <authorList>
            <person name="Wang F.Q."/>
            <person name="Shen Q.Y."/>
            <person name="Chen G.J."/>
            <person name="Du Z.J."/>
        </authorList>
    </citation>
    <scope>NUCLEOTIDE SEQUENCE [LARGE SCALE GENOMIC DNA]</scope>
    <source>
        <strain evidence="3 4">SY21</strain>
    </source>
</reference>
<proteinExistence type="inferred from homology"/>
<dbReference type="InterPro" id="IPR036849">
    <property type="entry name" value="Enolase-like_C_sf"/>
</dbReference>
<sequence length="432" mass="48528">MENQKRIKISGTDSNFERQPLIRPFGFKGGYMREIWQTVAMLKSASGSYGTGLCSQSVLWSDASIFNRFSESGGNALMYAITEFALMRAREMEFSTPVDLLDNILQDVFDYGKKVTGNPNLRKTFALNALVGVDNAAWVLYACENGLTTFDEMIPEQYRSALSYRHEKIASIPLMAYSIPVSEIKQAVEDGYFFMKIKIGQPGTQEEMLEKDKARLTEIHGAIGHYRTKHSEDGKLPYYFDANGRYEKKETLLRLLDHAKKIGAFDQIALIEEPFPEEMEVDVSDIPVRLAADESAHTDTDALARIQMGYRAIALKAIAKTLSMTLKIARVAAQMEVPCFCADLTVNPILVDWNKNVAARLSPFPGLGTGLLETNGHQNYKNWHEMESCHPLENAPWRQTKGGVFDLDSTFYSQSGGILTESEHYAKMFDLS</sequence>
<dbReference type="Proteomes" id="UP000266441">
    <property type="component" value="Unassembled WGS sequence"/>
</dbReference>
<evidence type="ECO:0000256" key="2">
    <source>
        <dbReference type="ARBA" id="ARBA00022723"/>
    </source>
</evidence>
<accession>A0A399D238</accession>
<dbReference type="PANTHER" id="PTHR48080">
    <property type="entry name" value="D-GALACTONATE DEHYDRATASE-RELATED"/>
    <property type="match status" value="1"/>
</dbReference>
<evidence type="ECO:0000313" key="4">
    <source>
        <dbReference type="Proteomes" id="UP000266441"/>
    </source>
</evidence>
<organism evidence="3 4">
    <name type="scientific">Mariniphaga sediminis</name>
    <dbReference type="NCBI Taxonomy" id="1628158"/>
    <lineage>
        <taxon>Bacteria</taxon>
        <taxon>Pseudomonadati</taxon>
        <taxon>Bacteroidota</taxon>
        <taxon>Bacteroidia</taxon>
        <taxon>Marinilabiliales</taxon>
        <taxon>Prolixibacteraceae</taxon>
        <taxon>Mariniphaga</taxon>
    </lineage>
</organism>
<dbReference type="GO" id="GO:0046872">
    <property type="term" value="F:metal ion binding"/>
    <property type="evidence" value="ECO:0007669"/>
    <property type="project" value="UniProtKB-KW"/>
</dbReference>
<dbReference type="RefSeq" id="WP_119349189.1">
    <property type="nucleotide sequence ID" value="NZ_QWET01000004.1"/>
</dbReference>
<comment type="caution">
    <text evidence="3">The sequence shown here is derived from an EMBL/GenBank/DDBJ whole genome shotgun (WGS) entry which is preliminary data.</text>
</comment>
<dbReference type="AlphaFoldDB" id="A0A399D238"/>
<dbReference type="InterPro" id="IPR034593">
    <property type="entry name" value="DgoD-like"/>
</dbReference>
<dbReference type="OrthoDB" id="1099889at2"/>
<dbReference type="SUPFAM" id="SSF51604">
    <property type="entry name" value="Enolase C-terminal domain-like"/>
    <property type="match status" value="1"/>
</dbReference>
<comment type="similarity">
    <text evidence="1">Belongs to the mandelate racemase/muconate lactonizing enzyme family.</text>
</comment>
<dbReference type="Gene3D" id="3.20.20.120">
    <property type="entry name" value="Enolase-like C-terminal domain"/>
    <property type="match status" value="1"/>
</dbReference>